<organism evidence="1 2">
    <name type="scientific">Tolypothrix tenuis PCC 7101</name>
    <dbReference type="NCBI Taxonomy" id="231146"/>
    <lineage>
        <taxon>Bacteria</taxon>
        <taxon>Bacillati</taxon>
        <taxon>Cyanobacteriota</taxon>
        <taxon>Cyanophyceae</taxon>
        <taxon>Nostocales</taxon>
        <taxon>Tolypothrichaceae</taxon>
        <taxon>Tolypothrix</taxon>
    </lineage>
</organism>
<dbReference type="InterPro" id="IPR029044">
    <property type="entry name" value="Nucleotide-diphossugar_trans"/>
</dbReference>
<keyword evidence="2" id="KW-1185">Reference proteome</keyword>
<gene>
    <name evidence="1" type="ORF">NIES37_66300</name>
</gene>
<dbReference type="SUPFAM" id="SSF53448">
    <property type="entry name" value="Nucleotide-diphospho-sugar transferases"/>
    <property type="match status" value="1"/>
</dbReference>
<reference evidence="1 2" key="1">
    <citation type="submission" date="2017-06" db="EMBL/GenBank/DDBJ databases">
        <title>Genome sequencing of cyanobaciteial culture collection at National Institute for Environmental Studies (NIES).</title>
        <authorList>
            <person name="Hirose Y."/>
            <person name="Shimura Y."/>
            <person name="Fujisawa T."/>
            <person name="Nakamura Y."/>
            <person name="Kawachi M."/>
        </authorList>
    </citation>
    <scope>NUCLEOTIDE SEQUENCE [LARGE SCALE GENOMIC DNA]</scope>
    <source>
        <strain evidence="1 2">NIES-37</strain>
    </source>
</reference>
<protein>
    <submittedName>
        <fullName evidence="1">Methyltransferase FkbM</fullName>
    </submittedName>
</protein>
<proteinExistence type="predicted"/>
<keyword evidence="1" id="KW-0808">Transferase</keyword>
<dbReference type="RefSeq" id="WP_096582971.1">
    <property type="nucleotide sequence ID" value="NZ_CAWNJS010000001.1"/>
</dbReference>
<dbReference type="Proteomes" id="UP000218785">
    <property type="component" value="Chromosome"/>
</dbReference>
<evidence type="ECO:0000313" key="1">
    <source>
        <dbReference type="EMBL" id="BAZ02617.1"/>
    </source>
</evidence>
<accession>A0A1Z4NA49</accession>
<dbReference type="GO" id="GO:0008168">
    <property type="term" value="F:methyltransferase activity"/>
    <property type="evidence" value="ECO:0007669"/>
    <property type="project" value="UniProtKB-KW"/>
</dbReference>
<dbReference type="GO" id="GO:0032259">
    <property type="term" value="P:methylation"/>
    <property type="evidence" value="ECO:0007669"/>
    <property type="project" value="UniProtKB-KW"/>
</dbReference>
<sequence length="309" mass="36660">MNTAVALTIFNQPEITAKVFEVIRQVKPPILLVIADAPRPQHPDDFHKCAACKKLIEQVDWDCRVLTNYSEENLGPKIRIATGLNWVFQQVEAAIILEHDCLPHPTFFRFCEELLDKYRHDQRIMTISGNNFQFGEQRTEYSYYFSRYPLIWGWATWQRAWQKYDLEMQHWVEARDSNLLENILDDSTAVKYWTRIFQSYYQGNIDTWDYPWTFTSWLQNGLTILPNVNLVSNIGFSHEAANTKDISSPFANYPTQAMEFPLKHPHFIVRHTKADQFTQRTQFHTSLLFRLKNKLKKLFERNFHIFAKD</sequence>
<dbReference type="EMBL" id="AP018248">
    <property type="protein sequence ID" value="BAZ02617.1"/>
    <property type="molecule type" value="Genomic_DNA"/>
</dbReference>
<dbReference type="KEGG" id="ttq:NIES37_66300"/>
<name>A0A1Z4NA49_9CYAN</name>
<dbReference type="Gene3D" id="3.90.550.10">
    <property type="entry name" value="Spore Coat Polysaccharide Biosynthesis Protein SpsA, Chain A"/>
    <property type="match status" value="1"/>
</dbReference>
<dbReference type="AlphaFoldDB" id="A0A1Z4NA49"/>
<evidence type="ECO:0000313" key="2">
    <source>
        <dbReference type="Proteomes" id="UP000218785"/>
    </source>
</evidence>
<keyword evidence="1" id="KW-0489">Methyltransferase</keyword>